<dbReference type="PATRIC" id="fig|157838.3.peg.4027"/>
<evidence type="ECO:0000313" key="2">
    <source>
        <dbReference type="Proteomes" id="UP000051888"/>
    </source>
</evidence>
<comment type="caution">
    <text evidence="1">The sequence shown here is derived from an EMBL/GenBank/DDBJ whole genome shotgun (WGS) entry which is preliminary data.</text>
</comment>
<dbReference type="Proteomes" id="UP000051888">
    <property type="component" value="Unassembled WGS sequence"/>
</dbReference>
<proteinExistence type="predicted"/>
<dbReference type="InterPro" id="IPR021617">
    <property type="entry name" value="DUF3231"/>
</dbReference>
<keyword evidence="2" id="KW-1185">Reference proteome</keyword>
<protein>
    <recommendedName>
        <fullName evidence="3">DUF3231 family protein</fullName>
    </recommendedName>
</protein>
<sequence length="169" mass="18373">MGILSGNPKEEPLHYGEVFDIWSTLLVGNGAIAGYQTMLNHTGDEDLKKLLQEAIDICKQEKKQVEEMLKENGVALPPAPPERPEACLEDIPAGARIQDPEIAAQLSGGIAASLVAFSQVIGKSIREDVAMMYGQFHAQKAALGLKALRLNKEKGWLVPPPLHYSSKEC</sequence>
<dbReference type="EMBL" id="LJJC01000004">
    <property type="protein sequence ID" value="KQL55244.1"/>
    <property type="molecule type" value="Genomic_DNA"/>
</dbReference>
<reference evidence="1 2" key="1">
    <citation type="submission" date="2015-09" db="EMBL/GenBank/DDBJ databases">
        <title>Genome sequencing project for genomic taxonomy and phylogenomics of Bacillus-like bacteria.</title>
        <authorList>
            <person name="Liu B."/>
            <person name="Wang J."/>
            <person name="Zhu Y."/>
            <person name="Liu G."/>
            <person name="Chen Q."/>
            <person name="Chen Z."/>
            <person name="Lan J."/>
            <person name="Che J."/>
            <person name="Ge C."/>
            <person name="Shi H."/>
            <person name="Pan Z."/>
            <person name="Liu X."/>
        </authorList>
    </citation>
    <scope>NUCLEOTIDE SEQUENCE [LARGE SCALE GENOMIC DNA]</scope>
    <source>
        <strain evidence="1 2">LMG 18435</strain>
    </source>
</reference>
<evidence type="ECO:0000313" key="1">
    <source>
        <dbReference type="EMBL" id="KQL55244.1"/>
    </source>
</evidence>
<gene>
    <name evidence="1" type="ORF">AN964_18160</name>
</gene>
<dbReference type="Pfam" id="PF11553">
    <property type="entry name" value="DUF3231"/>
    <property type="match status" value="1"/>
</dbReference>
<dbReference type="Gene3D" id="1.20.1260.10">
    <property type="match status" value="1"/>
</dbReference>
<name>A0A0Q3WZA1_9BACI</name>
<accession>A0A0Q3WZA1</accession>
<dbReference type="STRING" id="157838.AN964_18160"/>
<dbReference type="OrthoDB" id="1934429at2"/>
<dbReference type="AlphaFoldDB" id="A0A0Q3WZA1"/>
<organism evidence="1 2">
    <name type="scientific">Heyndrickxia shackletonii</name>
    <dbReference type="NCBI Taxonomy" id="157838"/>
    <lineage>
        <taxon>Bacteria</taxon>
        <taxon>Bacillati</taxon>
        <taxon>Bacillota</taxon>
        <taxon>Bacilli</taxon>
        <taxon>Bacillales</taxon>
        <taxon>Bacillaceae</taxon>
        <taxon>Heyndrickxia</taxon>
    </lineage>
</organism>
<evidence type="ECO:0008006" key="3">
    <source>
        <dbReference type="Google" id="ProtNLM"/>
    </source>
</evidence>
<dbReference type="RefSeq" id="WP_055741043.1">
    <property type="nucleotide sequence ID" value="NZ_JAAIWL010000005.1"/>
</dbReference>
<dbReference type="InterPro" id="IPR012347">
    <property type="entry name" value="Ferritin-like"/>
</dbReference>